<proteinExistence type="predicted"/>
<keyword evidence="6" id="KW-1185">Reference proteome</keyword>
<evidence type="ECO:0000256" key="1">
    <source>
        <dbReference type="ARBA" id="ARBA00022737"/>
    </source>
</evidence>
<dbReference type="SUPFAM" id="SSF52540">
    <property type="entry name" value="P-loop containing nucleoside triphosphate hydrolases"/>
    <property type="match status" value="1"/>
</dbReference>
<comment type="caution">
    <text evidence="5">The sequence shown here is derived from an EMBL/GenBank/DDBJ whole genome shotgun (WGS) entry which is preliminary data.</text>
</comment>
<dbReference type="PANTHER" id="PTHR19860">
    <property type="entry name" value="DDB1- AND CUL4-ASSOCIATED FACTOR 12-RELATED"/>
    <property type="match status" value="1"/>
</dbReference>
<accession>A0A2T7NX71</accession>
<evidence type="ECO:0000259" key="4">
    <source>
        <dbReference type="SMART" id="SM00382"/>
    </source>
</evidence>
<evidence type="ECO:0000313" key="5">
    <source>
        <dbReference type="EMBL" id="PVD25766.1"/>
    </source>
</evidence>
<dbReference type="STRING" id="400727.A0A2T7NX71"/>
<sequence length="1294" mass="149704">MEDEREELTRRYVPQIQHMCSEKGLQFVAVDMRWGITKEASENGQTICICLRELDRSDMIIGFFGQRYGWHGVRDKLLQQNVDCALGKYPWLHEFRDRSITEMEFLHGFLNTPGVMPACFCFRDKQYDAAMEEMNRNRADCFKPENESAREKLDDLKQRVWNSHLKTQNVVIHMDYSNPLEGARLMFESIKMQLEKNLLAGNAEMSRREKDLSPHKAFMISRTNLYIERNSETKSLSDKLEKNQNVLILGPAGCGKSSLLCNWLQNDVMDKPSVLVIPFFIGSGPNTRDPEEILNFIFGELEYHLNNVTSVKTCDEDLKANGSRHLDFVELIQTDWNTMHITEQSETMSADKKLNYHKADVKVIKKATDDKANMKKDSSNTDSDRIFDDNSSSNPLIKETTRPRGKELMMQILAKLKQLVQHGMSVVLAFDGLHCLVPVNKTSKHLYWLPENLPDGVTCVATTNQTDTASTEILVTQRKFHVLKVPPLTENMKKSICVLTLKQCGKELSDAQVSCIVNTEQTSSPLFLKILLAELSIYGDFRGLDRKIHSLISQKTIKALLQSYLERLEADYNVKEYKGNLVEEILLALLVVYEGLSESEIMALFNIQSHVWSPLFFAMEYFLISNMGLLTFAFAEIKEAVEEKYMQNEETKTTVKRQIIQFFDKKRLKMKPWFTNKQLCEKQNVHAVRELVWLQKSIGDRNGLVNTLTDLSVLYILNHEYELDLLELWQWTEIKWRDICGLYLQTFDQNIVDLFLANDLGIYDQDTCPGVKMRKLLVHIRYLFSLANYHAGEQRALNREISLLENVHGKLDEKDRKDVLRDACYHLACCFASQDHYDKSYALHTSNLDELEKAYAETPTTELRRLIAFTQNGLGVVCMNIKLFDQAIKHFQNSSTYHNEQKDKKNEASCYTNLGLVYMYKNNLDKALEYDKMALEAYEEAYFGQLPLDVGNLLTNMGIIYRRKHDLVKAEEMYQKSLAITANAVGWDHPLVATAYMNLGTVEMHRSNYNKGEDWSRKAITIYEMNEFGKEKKEYRRCRENLFVHLLNQGKYEEALPLFIEIFDILKNNGWLDECLAHFHRQMVDYMIEQEMYDKAEEVTVSLMASLKVHPDNYIQLDTIDRCRLKKCQEVPVRPYNQTLDYALEKFVAHKAFKNLVQAKLSGDILPKSNKLEMQKLFIHLRDSKMWVDVTLINELTDMIEAEGKTPMLVDALIEMVQENPAEKEILLMLLRVCVKMNCVDKLLPLMDSVCDENASAVIRSFLQPRASDRSLAEEAPTVLTNQSKEEKNMENKS</sequence>
<dbReference type="SUPFAM" id="SSF48452">
    <property type="entry name" value="TPR-like"/>
    <property type="match status" value="1"/>
</dbReference>
<dbReference type="InterPro" id="IPR019734">
    <property type="entry name" value="TPR_rpt"/>
</dbReference>
<reference evidence="5 6" key="1">
    <citation type="submission" date="2018-04" db="EMBL/GenBank/DDBJ databases">
        <title>The genome of golden apple snail Pomacea canaliculata provides insight into stress tolerance and invasive adaptation.</title>
        <authorList>
            <person name="Liu C."/>
            <person name="Liu B."/>
            <person name="Ren Y."/>
            <person name="Zhang Y."/>
            <person name="Wang H."/>
            <person name="Li S."/>
            <person name="Jiang F."/>
            <person name="Yin L."/>
            <person name="Zhang G."/>
            <person name="Qian W."/>
            <person name="Fan W."/>
        </authorList>
    </citation>
    <scope>NUCLEOTIDE SEQUENCE [LARGE SCALE GENOMIC DNA]</scope>
    <source>
        <strain evidence="5">SZHN2017</strain>
        <tissue evidence="5">Muscle</tissue>
    </source>
</reference>
<dbReference type="SMART" id="SM00382">
    <property type="entry name" value="AAA"/>
    <property type="match status" value="1"/>
</dbReference>
<feature type="compositionally biased region" description="Basic and acidic residues" evidence="3">
    <location>
        <begin position="1284"/>
        <end position="1294"/>
    </location>
</feature>
<dbReference type="Gene3D" id="1.25.40.10">
    <property type="entry name" value="Tetratricopeptide repeat domain"/>
    <property type="match status" value="2"/>
</dbReference>
<dbReference type="Proteomes" id="UP000245119">
    <property type="component" value="Linkage Group LG8"/>
</dbReference>
<dbReference type="SMART" id="SM00028">
    <property type="entry name" value="TPR"/>
    <property type="match status" value="6"/>
</dbReference>
<dbReference type="PROSITE" id="PS50005">
    <property type="entry name" value="TPR"/>
    <property type="match status" value="2"/>
</dbReference>
<dbReference type="Gene3D" id="3.40.50.300">
    <property type="entry name" value="P-loop containing nucleotide triphosphate hydrolases"/>
    <property type="match status" value="1"/>
</dbReference>
<dbReference type="InterPro" id="IPR027417">
    <property type="entry name" value="P-loop_NTPase"/>
</dbReference>
<dbReference type="InterPro" id="IPR051191">
    <property type="entry name" value="DCAF12"/>
</dbReference>
<dbReference type="OrthoDB" id="2325716at2759"/>
<feature type="repeat" description="TPR" evidence="2">
    <location>
        <begin position="908"/>
        <end position="941"/>
    </location>
</feature>
<dbReference type="InterPro" id="IPR011990">
    <property type="entry name" value="TPR-like_helical_dom_sf"/>
</dbReference>
<feature type="region of interest" description="Disordered" evidence="3">
    <location>
        <begin position="1270"/>
        <end position="1294"/>
    </location>
</feature>
<feature type="compositionally biased region" description="Basic and acidic residues" evidence="3">
    <location>
        <begin position="369"/>
        <end position="388"/>
    </location>
</feature>
<dbReference type="PANTHER" id="PTHR19860:SF40">
    <property type="entry name" value="WD40 REPEAT-CONTAINING PROTEIN"/>
    <property type="match status" value="1"/>
</dbReference>
<dbReference type="EMBL" id="PZQS01000008">
    <property type="protein sequence ID" value="PVD25766.1"/>
    <property type="molecule type" value="Genomic_DNA"/>
</dbReference>
<feature type="region of interest" description="Disordered" evidence="3">
    <location>
        <begin position="369"/>
        <end position="402"/>
    </location>
</feature>
<keyword evidence="2" id="KW-0802">TPR repeat</keyword>
<evidence type="ECO:0000256" key="2">
    <source>
        <dbReference type="PROSITE-ProRule" id="PRU00339"/>
    </source>
</evidence>
<keyword evidence="1" id="KW-0677">Repeat</keyword>
<organism evidence="5 6">
    <name type="scientific">Pomacea canaliculata</name>
    <name type="common">Golden apple snail</name>
    <dbReference type="NCBI Taxonomy" id="400727"/>
    <lineage>
        <taxon>Eukaryota</taxon>
        <taxon>Metazoa</taxon>
        <taxon>Spiralia</taxon>
        <taxon>Lophotrochozoa</taxon>
        <taxon>Mollusca</taxon>
        <taxon>Gastropoda</taxon>
        <taxon>Caenogastropoda</taxon>
        <taxon>Architaenioglossa</taxon>
        <taxon>Ampullarioidea</taxon>
        <taxon>Ampullariidae</taxon>
        <taxon>Pomacea</taxon>
    </lineage>
</organism>
<gene>
    <name evidence="5" type="ORF">C0Q70_13426</name>
</gene>
<feature type="domain" description="AAA+ ATPase" evidence="4">
    <location>
        <begin position="242"/>
        <end position="486"/>
    </location>
</feature>
<evidence type="ECO:0000256" key="3">
    <source>
        <dbReference type="SAM" id="MobiDB-lite"/>
    </source>
</evidence>
<dbReference type="InterPro" id="IPR003593">
    <property type="entry name" value="AAA+_ATPase"/>
</dbReference>
<evidence type="ECO:0000313" key="6">
    <source>
        <dbReference type="Proteomes" id="UP000245119"/>
    </source>
</evidence>
<dbReference type="GO" id="GO:0080008">
    <property type="term" value="C:Cul4-RING E3 ubiquitin ligase complex"/>
    <property type="evidence" value="ECO:0007669"/>
    <property type="project" value="TreeGrafter"/>
</dbReference>
<name>A0A2T7NX71_POMCA</name>
<protein>
    <recommendedName>
        <fullName evidence="4">AAA+ ATPase domain-containing protein</fullName>
    </recommendedName>
</protein>
<dbReference type="Pfam" id="PF13424">
    <property type="entry name" value="TPR_12"/>
    <property type="match status" value="2"/>
</dbReference>
<feature type="repeat" description="TPR" evidence="2">
    <location>
        <begin position="951"/>
        <end position="984"/>
    </location>
</feature>